<evidence type="ECO:0000256" key="4">
    <source>
        <dbReference type="PROSITE-ProRule" id="PRU00175"/>
    </source>
</evidence>
<dbReference type="InterPro" id="IPR013083">
    <property type="entry name" value="Znf_RING/FYVE/PHD"/>
</dbReference>
<dbReference type="InterPro" id="IPR051834">
    <property type="entry name" value="RING_finger_E3_ligase"/>
</dbReference>
<name>A0A813JFD1_POLGL</name>
<dbReference type="Gene3D" id="3.30.40.10">
    <property type="entry name" value="Zinc/RING finger domain, C3HC4 (zinc finger)"/>
    <property type="match status" value="1"/>
</dbReference>
<proteinExistence type="predicted"/>
<dbReference type="GO" id="GO:0005634">
    <property type="term" value="C:nucleus"/>
    <property type="evidence" value="ECO:0007669"/>
    <property type="project" value="TreeGrafter"/>
</dbReference>
<dbReference type="GO" id="GO:0061630">
    <property type="term" value="F:ubiquitin protein ligase activity"/>
    <property type="evidence" value="ECO:0007669"/>
    <property type="project" value="TreeGrafter"/>
</dbReference>
<evidence type="ECO:0000256" key="6">
    <source>
        <dbReference type="SAM" id="Phobius"/>
    </source>
</evidence>
<evidence type="ECO:0000259" key="7">
    <source>
        <dbReference type="PROSITE" id="PS50089"/>
    </source>
</evidence>
<dbReference type="AlphaFoldDB" id="A0A813JFD1"/>
<feature type="region of interest" description="Disordered" evidence="5">
    <location>
        <begin position="298"/>
        <end position="352"/>
    </location>
</feature>
<feature type="transmembrane region" description="Helical" evidence="6">
    <location>
        <begin position="51"/>
        <end position="71"/>
    </location>
</feature>
<accession>A0A813JFD1</accession>
<dbReference type="PANTHER" id="PTHR45931">
    <property type="entry name" value="SI:CH211-59O9.10"/>
    <property type="match status" value="1"/>
</dbReference>
<evidence type="ECO:0000256" key="2">
    <source>
        <dbReference type="ARBA" id="ARBA00022771"/>
    </source>
</evidence>
<gene>
    <name evidence="8" type="ORF">PGLA1383_LOCUS22908</name>
    <name evidence="9" type="ORF">PGLA2088_LOCUS20357</name>
</gene>
<evidence type="ECO:0000313" key="8">
    <source>
        <dbReference type="EMBL" id="CAE8604762.1"/>
    </source>
</evidence>
<dbReference type="GO" id="GO:0006511">
    <property type="term" value="P:ubiquitin-dependent protein catabolic process"/>
    <property type="evidence" value="ECO:0007669"/>
    <property type="project" value="TreeGrafter"/>
</dbReference>
<dbReference type="PANTHER" id="PTHR45931:SF3">
    <property type="entry name" value="RING ZINC FINGER-CONTAINING PROTEIN"/>
    <property type="match status" value="1"/>
</dbReference>
<keyword evidence="2 4" id="KW-0863">Zinc-finger</keyword>
<sequence>PPPSDDLEAASHEQVEAGPEQVMSLRQKLFHMLFFLPPQQRHDRVQYPCRFKILLGIVVAVAFAWIGYFLICVRPVLEAEGGESCNHSRNQLTYNSEVLILYFVWFGAARSGLFVPCCLWRVANVQSRTHGFCRAYCVNLLLRDGPLYIFVVGSVLFWFSLMRSPSCEERSPELYGILRVYSILSCLLACTCLLFVFWHNKLIAASMGLGLHLEDPSNGALPGTIDKLETKAYDETIFGDEEGKTYPSECPICLSTWVPDDVIKVTPCQHAFHKECIAAWLQTARTCALCRQDVTQMGPGPGELGRPRRPLGPQTLGATEQPPRHWSLENRGATPRSSGEGNQEVVGRLEDV</sequence>
<keyword evidence="6" id="KW-0472">Membrane</keyword>
<dbReference type="Pfam" id="PF13639">
    <property type="entry name" value="zf-RING_2"/>
    <property type="match status" value="1"/>
</dbReference>
<keyword evidence="3" id="KW-0862">Zinc</keyword>
<dbReference type="SMART" id="SM00184">
    <property type="entry name" value="RING"/>
    <property type="match status" value="1"/>
</dbReference>
<evidence type="ECO:0000313" key="10">
    <source>
        <dbReference type="Proteomes" id="UP000626109"/>
    </source>
</evidence>
<dbReference type="Proteomes" id="UP000654075">
    <property type="component" value="Unassembled WGS sequence"/>
</dbReference>
<keyword evidence="1" id="KW-0479">Metal-binding</keyword>
<dbReference type="GO" id="GO:0008270">
    <property type="term" value="F:zinc ion binding"/>
    <property type="evidence" value="ECO:0007669"/>
    <property type="project" value="UniProtKB-KW"/>
</dbReference>
<evidence type="ECO:0000256" key="3">
    <source>
        <dbReference type="ARBA" id="ARBA00022833"/>
    </source>
</evidence>
<feature type="transmembrane region" description="Helical" evidence="6">
    <location>
        <begin position="180"/>
        <end position="198"/>
    </location>
</feature>
<keyword evidence="11" id="KW-1185">Reference proteome</keyword>
<dbReference type="PROSITE" id="PS50089">
    <property type="entry name" value="ZF_RING_2"/>
    <property type="match status" value="1"/>
</dbReference>
<evidence type="ECO:0000256" key="5">
    <source>
        <dbReference type="SAM" id="MobiDB-lite"/>
    </source>
</evidence>
<feature type="transmembrane region" description="Helical" evidence="6">
    <location>
        <begin position="140"/>
        <end position="160"/>
    </location>
</feature>
<organism evidence="9 10">
    <name type="scientific">Polarella glacialis</name>
    <name type="common">Dinoflagellate</name>
    <dbReference type="NCBI Taxonomy" id="89957"/>
    <lineage>
        <taxon>Eukaryota</taxon>
        <taxon>Sar</taxon>
        <taxon>Alveolata</taxon>
        <taxon>Dinophyceae</taxon>
        <taxon>Suessiales</taxon>
        <taxon>Suessiaceae</taxon>
        <taxon>Polarella</taxon>
    </lineage>
</organism>
<feature type="transmembrane region" description="Helical" evidence="6">
    <location>
        <begin position="99"/>
        <end position="120"/>
    </location>
</feature>
<dbReference type="InterPro" id="IPR001841">
    <property type="entry name" value="Znf_RING"/>
</dbReference>
<keyword evidence="6" id="KW-0812">Transmembrane</keyword>
<dbReference type="EMBL" id="CAJNNW010025511">
    <property type="protein sequence ID" value="CAE8677522.1"/>
    <property type="molecule type" value="Genomic_DNA"/>
</dbReference>
<dbReference type="Proteomes" id="UP000626109">
    <property type="component" value="Unassembled WGS sequence"/>
</dbReference>
<dbReference type="SUPFAM" id="SSF57850">
    <property type="entry name" value="RING/U-box"/>
    <property type="match status" value="1"/>
</dbReference>
<comment type="caution">
    <text evidence="9">The sequence shown here is derived from an EMBL/GenBank/DDBJ whole genome shotgun (WGS) entry which is preliminary data.</text>
</comment>
<dbReference type="EMBL" id="CAJNNV010016901">
    <property type="protein sequence ID" value="CAE8604762.1"/>
    <property type="molecule type" value="Genomic_DNA"/>
</dbReference>
<dbReference type="OrthoDB" id="8062037at2759"/>
<evidence type="ECO:0000313" key="9">
    <source>
        <dbReference type="EMBL" id="CAE8677522.1"/>
    </source>
</evidence>
<evidence type="ECO:0000256" key="1">
    <source>
        <dbReference type="ARBA" id="ARBA00022723"/>
    </source>
</evidence>
<feature type="non-terminal residue" evidence="9">
    <location>
        <position position="1"/>
    </location>
</feature>
<reference evidence="9" key="1">
    <citation type="submission" date="2021-02" db="EMBL/GenBank/DDBJ databases">
        <authorList>
            <person name="Dougan E. K."/>
            <person name="Rhodes N."/>
            <person name="Thang M."/>
            <person name="Chan C."/>
        </authorList>
    </citation>
    <scope>NUCLEOTIDE SEQUENCE</scope>
</reference>
<protein>
    <recommendedName>
        <fullName evidence="7">RING-type domain-containing protein</fullName>
    </recommendedName>
</protein>
<keyword evidence="6" id="KW-1133">Transmembrane helix</keyword>
<evidence type="ECO:0000313" key="11">
    <source>
        <dbReference type="Proteomes" id="UP000654075"/>
    </source>
</evidence>
<feature type="domain" description="RING-type" evidence="7">
    <location>
        <begin position="250"/>
        <end position="291"/>
    </location>
</feature>